<evidence type="ECO:0000313" key="2">
    <source>
        <dbReference type="EMBL" id="EFW06312.1"/>
    </source>
</evidence>
<dbReference type="PANTHER" id="PTHR36111:SF2">
    <property type="entry name" value="INNER MEMBRANE PROTEIN"/>
    <property type="match status" value="1"/>
</dbReference>
<proteinExistence type="predicted"/>
<dbReference type="AlphaFoldDB" id="E7G706"/>
<reference evidence="2 3" key="1">
    <citation type="submission" date="2010-12" db="EMBL/GenBank/DDBJ databases">
        <title>The Genome Sequence of Coprobacillus sp. strain 29_1.</title>
        <authorList>
            <consortium name="The Broad Institute Genome Sequencing Platform"/>
            <person name="Earl A."/>
            <person name="Ward D."/>
            <person name="Feldgarden M."/>
            <person name="Gevers D."/>
            <person name="Daigneault M."/>
            <person name="Sibley C.D."/>
            <person name="White A."/>
            <person name="Strauss J."/>
            <person name="Allen-Vercoe E."/>
            <person name="Young S.K."/>
            <person name="Zeng Q."/>
            <person name="Gargeya S."/>
            <person name="Fitzgerald M."/>
            <person name="Haas B."/>
            <person name="Abouelleil A."/>
            <person name="Alvarado L."/>
            <person name="Arachchi H.M."/>
            <person name="Berlin A."/>
            <person name="Brown A."/>
            <person name="Chapman S.B."/>
            <person name="Chen Z."/>
            <person name="Dunbar C."/>
            <person name="Freedman E."/>
            <person name="Gearin G."/>
            <person name="Gellesch M."/>
            <person name="Goldberg J."/>
            <person name="Griggs A."/>
            <person name="Gujja S."/>
            <person name="Heilman E."/>
            <person name="Heiman D."/>
            <person name="Howarth C."/>
            <person name="Larson L."/>
            <person name="Lui A."/>
            <person name="MacDonald P.J.P."/>
            <person name="Mehta T."/>
            <person name="Montmayeur A."/>
            <person name="Murphy C."/>
            <person name="Neiman D."/>
            <person name="Pearson M."/>
            <person name="Priest M."/>
            <person name="Roberts A."/>
            <person name="Saif S."/>
            <person name="Shea T."/>
            <person name="Shenoy N."/>
            <person name="Sisk P."/>
            <person name="Stolte C."/>
            <person name="Sykes S."/>
            <person name="White J."/>
            <person name="Yandava C."/>
            <person name="Nusbaum C."/>
            <person name="Birren B."/>
        </authorList>
    </citation>
    <scope>NUCLEOTIDE SEQUENCE [LARGE SCALE GENOMIC DNA]</scope>
    <source>
        <strain evidence="2 3">29_1</strain>
    </source>
</reference>
<sequence length="241" mass="25904">MPIGVIINACSVLFGGIAGALVGHKLSPKFKTEINLIFGVCSMGMGISTIGLMKNMPAVIFAIIIGTAIGLLLHLGDWIQKGATFMQKPIAKVFQNNSDMNEEEFLTQLVTIIVLFCASGTGIYGSLTAGMTGDNSILISKSILDFFTAAIFACNLGYVVSIISIPQFLIFFVLFLCAGLIFPVTSPDMIADFKACGGFLMLATGFRMVKLKNFPIADMIPAMIIVMPLSYIWVTYIMALV</sequence>
<keyword evidence="1" id="KW-0472">Membrane</keyword>
<protein>
    <submittedName>
        <fullName evidence="2">Integral membrane protein</fullName>
    </submittedName>
</protein>
<feature type="transmembrane region" description="Helical" evidence="1">
    <location>
        <begin position="216"/>
        <end position="239"/>
    </location>
</feature>
<feature type="transmembrane region" description="Helical" evidence="1">
    <location>
        <begin position="59"/>
        <end position="79"/>
    </location>
</feature>
<gene>
    <name evidence="2" type="ORF">HMPREF9488_00544</name>
</gene>
<keyword evidence="1" id="KW-0812">Transmembrane</keyword>
<dbReference type="RefSeq" id="WP_008787660.1">
    <property type="nucleotide sequence ID" value="NZ_AKCB01000001.1"/>
</dbReference>
<feature type="transmembrane region" description="Helical" evidence="1">
    <location>
        <begin position="105"/>
        <end position="125"/>
    </location>
</feature>
<feature type="transmembrane region" description="Helical" evidence="1">
    <location>
        <begin position="168"/>
        <end position="185"/>
    </location>
</feature>
<organism evidence="2 3">
    <name type="scientific">Coprobacillus cateniformis</name>
    <dbReference type="NCBI Taxonomy" id="100884"/>
    <lineage>
        <taxon>Bacteria</taxon>
        <taxon>Bacillati</taxon>
        <taxon>Bacillota</taxon>
        <taxon>Erysipelotrichia</taxon>
        <taxon>Erysipelotrichales</taxon>
        <taxon>Coprobacillaceae</taxon>
        <taxon>Coprobacillus</taxon>
    </lineage>
</organism>
<evidence type="ECO:0000256" key="1">
    <source>
        <dbReference type="SAM" id="Phobius"/>
    </source>
</evidence>
<dbReference type="GeneID" id="78229049"/>
<feature type="transmembrane region" description="Helical" evidence="1">
    <location>
        <begin position="6"/>
        <end position="22"/>
    </location>
</feature>
<dbReference type="EMBL" id="ADKX01000007">
    <property type="protein sequence ID" value="EFW06312.1"/>
    <property type="molecule type" value="Genomic_DNA"/>
</dbReference>
<dbReference type="Proteomes" id="UP000003157">
    <property type="component" value="Unassembled WGS sequence"/>
</dbReference>
<name>E7G706_9FIRM</name>
<comment type="caution">
    <text evidence="2">The sequence shown here is derived from an EMBL/GenBank/DDBJ whole genome shotgun (WGS) entry which is preliminary data.</text>
</comment>
<keyword evidence="1" id="KW-1133">Transmembrane helix</keyword>
<feature type="transmembrane region" description="Helical" evidence="1">
    <location>
        <begin position="137"/>
        <end position="161"/>
    </location>
</feature>
<dbReference type="Pfam" id="PF04474">
    <property type="entry name" value="DUF554"/>
    <property type="match status" value="1"/>
</dbReference>
<accession>E7G706</accession>
<evidence type="ECO:0000313" key="3">
    <source>
        <dbReference type="Proteomes" id="UP000003157"/>
    </source>
</evidence>
<dbReference type="PANTHER" id="PTHR36111">
    <property type="entry name" value="INNER MEMBRANE PROTEIN-RELATED"/>
    <property type="match status" value="1"/>
</dbReference>
<dbReference type="STRING" id="100884.GCA_000269565_01168"/>
<keyword evidence="3" id="KW-1185">Reference proteome</keyword>
<dbReference type="InterPro" id="IPR007563">
    <property type="entry name" value="DUF554"/>
</dbReference>
<dbReference type="eggNOG" id="COG1811">
    <property type="taxonomic scope" value="Bacteria"/>
</dbReference>
<feature type="transmembrane region" description="Helical" evidence="1">
    <location>
        <begin position="34"/>
        <end position="53"/>
    </location>
</feature>
<dbReference type="OrthoDB" id="9797976at2"/>
<dbReference type="HOGENOM" id="CLU_091659_2_0_9"/>